<proteinExistence type="evidence at transcript level"/>
<dbReference type="SUPFAM" id="SSF58087">
    <property type="entry name" value="Variant surface glycoprotein (N-terminal domain)"/>
    <property type="match status" value="1"/>
</dbReference>
<reference evidence="13" key="1">
    <citation type="journal article" date="2009" name="Nature">
        <title>A yeast-endonuclease-generated DNA break induces antigenic switching in Trypanosoma brucei.</title>
        <authorList>
            <person name="Boothroyd C.E."/>
            <person name="Dreesen O."/>
            <person name="Leonova T."/>
            <person name="Ly K.I."/>
            <person name="Figueiredo L.M."/>
            <person name="Cross G.A.M."/>
            <person name="Papavasiliou F.N."/>
        </authorList>
    </citation>
    <scope>NUCLEOTIDE SEQUENCE</scope>
    <source>
        <strain evidence="13">Lister 427-24</strain>
    </source>
</reference>
<evidence type="ECO:0000256" key="3">
    <source>
        <dbReference type="ARBA" id="ARBA00022475"/>
    </source>
</evidence>
<keyword evidence="3" id="KW-1003">Cell membrane</keyword>
<dbReference type="AlphaFoldDB" id="C1K663"/>
<evidence type="ECO:0000256" key="6">
    <source>
        <dbReference type="ARBA" id="ARBA00023136"/>
    </source>
</evidence>
<feature type="signal peptide" evidence="10">
    <location>
        <begin position="1"/>
        <end position="20"/>
    </location>
</feature>
<comment type="subcellular location">
    <subcellularLocation>
        <location evidence="2">Cell membrane</location>
        <topology evidence="2">Lipid-anchor</topology>
        <topology evidence="2">GPI-anchor</topology>
    </subcellularLocation>
</comment>
<evidence type="ECO:0000259" key="11">
    <source>
        <dbReference type="Pfam" id="PF00913"/>
    </source>
</evidence>
<evidence type="ECO:0000313" key="13">
    <source>
        <dbReference type="EMBL" id="ACN91879.1"/>
    </source>
</evidence>
<evidence type="ECO:0000256" key="2">
    <source>
        <dbReference type="ARBA" id="ARBA00004609"/>
    </source>
</evidence>
<dbReference type="Pfam" id="PF00913">
    <property type="entry name" value="Trypan_glycop"/>
    <property type="match status" value="1"/>
</dbReference>
<dbReference type="GO" id="GO:0098552">
    <property type="term" value="C:side of membrane"/>
    <property type="evidence" value="ECO:0007669"/>
    <property type="project" value="UniProtKB-KW"/>
</dbReference>
<name>C1K663_9TRYP</name>
<dbReference type="GO" id="GO:0005886">
    <property type="term" value="C:plasma membrane"/>
    <property type="evidence" value="ECO:0007669"/>
    <property type="project" value="UniProtKB-SubCell"/>
</dbReference>
<dbReference type="VEuPathDB" id="TriTrypDB:Tb11.v5.0449"/>
<dbReference type="GO" id="GO:0042783">
    <property type="term" value="P:symbiont-mediated evasion of host immune response"/>
    <property type="evidence" value="ECO:0007669"/>
    <property type="project" value="InterPro"/>
</dbReference>
<dbReference type="Gene3D" id="1.10.470.10">
    <property type="entry name" value="Variant Surface Glycoprotein, subunit A, domain 2"/>
    <property type="match status" value="1"/>
</dbReference>
<dbReference type="VEuPathDB" id="TriTrypDB:Tb427_000075000"/>
<dbReference type="InterPro" id="IPR019609">
    <property type="entry name" value="Variant_surf_glycoprt_trypan_C"/>
</dbReference>
<keyword evidence="6" id="KW-0472">Membrane</keyword>
<keyword evidence="7" id="KW-1015">Disulfide bond</keyword>
<feature type="chain" id="PRO_5002911082" evidence="10">
    <location>
        <begin position="21"/>
        <end position="502"/>
    </location>
</feature>
<keyword evidence="5 10" id="KW-0732">Signal</keyword>
<accession>C1K663</accession>
<evidence type="ECO:0000256" key="5">
    <source>
        <dbReference type="ARBA" id="ARBA00022729"/>
    </source>
</evidence>
<evidence type="ECO:0000256" key="1">
    <source>
        <dbReference type="ARBA" id="ARBA00002523"/>
    </source>
</evidence>
<evidence type="ECO:0000256" key="8">
    <source>
        <dbReference type="ARBA" id="ARBA00023180"/>
    </source>
</evidence>
<sequence>MPALNFLYALTVLAATHTSADKGDGLIQKSWSKICKLSDDLAKVSGGAWHKLDTALTLQDRLEQTALRCAIFSSTADNPEMAKQARLLQAFFARKAQAVASDVKTNLLEKAIKATRESSYAQGRLSEFLQTAAATKASGKGCLLGHDNSGYYHAKKLQGEDNTECDLEPQELKLSPLEIEVTDADGFTNGLEPGVADSHQTQGTKECGLLTAHGNNGLAKSGALDQNPKLLMGVFTVASSNSALTVADLTKAATSAKSQIPAWAKAHAAVKAIQDANPAANDNTSTSEDTAELQTAIMHLELQAATADSRNMKEETKKIFTNKVQDTITKVLHNVYSHQITVPFVNNGKDTPLRSIPNTGELMEILAFYEQKVADNTAKIQKELTEAQQAMKTDRSGDGGCTQITEPTACNSKPFCTYNETETDTNKKCKFNETKALKSGVSATQAQTGGTETTKDKCKGKSQTDCKDGCKWEGTECKDSSFLLTKKFALSVVSAAFVTLLF</sequence>
<dbReference type="InterPro" id="IPR001812">
    <property type="entry name" value="Trypano_VSG_A_N_dom"/>
</dbReference>
<evidence type="ECO:0000259" key="12">
    <source>
        <dbReference type="Pfam" id="PF10659"/>
    </source>
</evidence>
<comment type="function">
    <text evidence="1">VSG forms a coat on the surface of the parasite. The trypanosome evades the immune response of the host by expressing a series of antigenically distinct VSGs from an estimated 1000 VSG genes.</text>
</comment>
<keyword evidence="8" id="KW-0325">Glycoprotein</keyword>
<evidence type="ECO:0000256" key="10">
    <source>
        <dbReference type="SAM" id="SignalP"/>
    </source>
</evidence>
<evidence type="ECO:0000256" key="7">
    <source>
        <dbReference type="ARBA" id="ARBA00023157"/>
    </source>
</evidence>
<gene>
    <name evidence="13" type="primary">VSG</name>
</gene>
<dbReference type="FunFam" id="3.30.1680.40:FF:000001">
    <property type="entry name" value="Variant surface glycoprotein (VSG, atypical), putative"/>
    <property type="match status" value="1"/>
</dbReference>
<dbReference type="Gene3D" id="3.30.1680.40">
    <property type="match status" value="1"/>
</dbReference>
<dbReference type="VEuPathDB" id="TriTrypDB:Tb927.9.17050"/>
<evidence type="ECO:0000256" key="4">
    <source>
        <dbReference type="ARBA" id="ARBA00022622"/>
    </source>
</evidence>
<dbReference type="Gene3D" id="3.90.150.10">
    <property type="entry name" value="Variant Surface Glycoprotein, subunit A domain 1"/>
    <property type="match status" value="1"/>
</dbReference>
<evidence type="ECO:0000256" key="9">
    <source>
        <dbReference type="ARBA" id="ARBA00023288"/>
    </source>
</evidence>
<feature type="domain" description="Trypanosome variant surface glycoprotein A-type N-terminal" evidence="11">
    <location>
        <begin position="10"/>
        <end position="370"/>
    </location>
</feature>
<keyword evidence="9" id="KW-0449">Lipoprotein</keyword>
<dbReference type="Pfam" id="PF10659">
    <property type="entry name" value="Trypan_glycop_C"/>
    <property type="match status" value="1"/>
</dbReference>
<organism evidence="13">
    <name type="scientific">Trypanosoma brucei</name>
    <dbReference type="NCBI Taxonomy" id="5691"/>
    <lineage>
        <taxon>Eukaryota</taxon>
        <taxon>Discoba</taxon>
        <taxon>Euglenozoa</taxon>
        <taxon>Kinetoplastea</taxon>
        <taxon>Metakinetoplastina</taxon>
        <taxon>Trypanosomatida</taxon>
        <taxon>Trypanosomatidae</taxon>
        <taxon>Trypanosoma</taxon>
    </lineage>
</organism>
<dbReference type="Gene3D" id="3.30.1680.30">
    <property type="match status" value="1"/>
</dbReference>
<feature type="domain" description="Trypanosome variant surface glycoprotein C-terminal" evidence="12">
    <location>
        <begin position="401"/>
        <end position="501"/>
    </location>
</feature>
<protein>
    <submittedName>
        <fullName evidence="13">Variant surface glycoprotein</fullName>
    </submittedName>
</protein>
<dbReference type="EMBL" id="FJ798212">
    <property type="protein sequence ID" value="ACN91879.1"/>
    <property type="molecule type" value="mRNA"/>
</dbReference>
<keyword evidence="4" id="KW-0336">GPI-anchor</keyword>